<feature type="domain" description="Carboxylesterase type B" evidence="7">
    <location>
        <begin position="28"/>
        <end position="530"/>
    </location>
</feature>
<evidence type="ECO:0000256" key="4">
    <source>
        <dbReference type="ARBA" id="ARBA00023157"/>
    </source>
</evidence>
<evidence type="ECO:0000313" key="8">
    <source>
        <dbReference type="Proteomes" id="UP001652740"/>
    </source>
</evidence>
<keyword evidence="5" id="KW-0325">Glycoprotein</keyword>
<dbReference type="EC" id="3.1.1.-" evidence="6"/>
<dbReference type="Gene3D" id="3.40.50.1820">
    <property type="entry name" value="alpha/beta hydrolase"/>
    <property type="match status" value="1"/>
</dbReference>
<protein>
    <recommendedName>
        <fullName evidence="6">Carboxylic ester hydrolase</fullName>
        <ecNumber evidence="6">3.1.1.-</ecNumber>
    </recommendedName>
</protein>
<feature type="signal peptide" evidence="6">
    <location>
        <begin position="1"/>
        <end position="21"/>
    </location>
</feature>
<dbReference type="InParanoid" id="A0A6J1W991"/>
<dbReference type="PANTHER" id="PTHR43142">
    <property type="entry name" value="CARBOXYLIC ESTER HYDROLASE"/>
    <property type="match status" value="1"/>
</dbReference>
<feature type="chain" id="PRO_5027155238" description="Carboxylic ester hydrolase" evidence="6">
    <location>
        <begin position="22"/>
        <end position="547"/>
    </location>
</feature>
<dbReference type="RefSeq" id="XP_026749532.1">
    <property type="nucleotide sequence ID" value="XM_026893731.3"/>
</dbReference>
<name>A0A6J1W991_GALME</name>
<dbReference type="Pfam" id="PF00135">
    <property type="entry name" value="COesterase"/>
    <property type="match status" value="1"/>
</dbReference>
<evidence type="ECO:0000313" key="9">
    <source>
        <dbReference type="RefSeq" id="XP_026749532.1"/>
    </source>
</evidence>
<keyword evidence="4" id="KW-1015">Disulfide bond</keyword>
<dbReference type="InterPro" id="IPR002018">
    <property type="entry name" value="CarbesteraseB"/>
</dbReference>
<evidence type="ECO:0000256" key="6">
    <source>
        <dbReference type="RuleBase" id="RU361235"/>
    </source>
</evidence>
<keyword evidence="8" id="KW-1185">Reference proteome</keyword>
<keyword evidence="2" id="KW-0719">Serine esterase</keyword>
<keyword evidence="6" id="KW-0732">Signal</keyword>
<dbReference type="KEGG" id="gmw:113510279"/>
<dbReference type="PANTHER" id="PTHR43142:SF1">
    <property type="entry name" value="CARBOXYLIC ESTER HYDROLASE"/>
    <property type="match status" value="1"/>
</dbReference>
<dbReference type="GO" id="GO:0052689">
    <property type="term" value="F:carboxylic ester hydrolase activity"/>
    <property type="evidence" value="ECO:0007669"/>
    <property type="project" value="UniProtKB-KW"/>
</dbReference>
<dbReference type="InterPro" id="IPR029058">
    <property type="entry name" value="AB_hydrolase_fold"/>
</dbReference>
<dbReference type="PROSITE" id="PS00122">
    <property type="entry name" value="CARBOXYLESTERASE_B_1"/>
    <property type="match status" value="1"/>
</dbReference>
<organism evidence="8 9">
    <name type="scientific">Galleria mellonella</name>
    <name type="common">Greater wax moth</name>
    <dbReference type="NCBI Taxonomy" id="7137"/>
    <lineage>
        <taxon>Eukaryota</taxon>
        <taxon>Metazoa</taxon>
        <taxon>Ecdysozoa</taxon>
        <taxon>Arthropoda</taxon>
        <taxon>Hexapoda</taxon>
        <taxon>Insecta</taxon>
        <taxon>Pterygota</taxon>
        <taxon>Neoptera</taxon>
        <taxon>Endopterygota</taxon>
        <taxon>Lepidoptera</taxon>
        <taxon>Glossata</taxon>
        <taxon>Ditrysia</taxon>
        <taxon>Pyraloidea</taxon>
        <taxon>Pyralidae</taxon>
        <taxon>Galleriinae</taxon>
        <taxon>Galleria</taxon>
    </lineage>
</organism>
<evidence type="ECO:0000256" key="1">
    <source>
        <dbReference type="ARBA" id="ARBA00005964"/>
    </source>
</evidence>
<proteinExistence type="inferred from homology"/>
<dbReference type="InterPro" id="IPR019826">
    <property type="entry name" value="Carboxylesterase_B_AS"/>
</dbReference>
<gene>
    <name evidence="9" type="primary">LOC113510279</name>
</gene>
<evidence type="ECO:0000259" key="7">
    <source>
        <dbReference type="Pfam" id="PF00135"/>
    </source>
</evidence>
<dbReference type="AlphaFoldDB" id="A0A6J1W991"/>
<comment type="similarity">
    <text evidence="1 6">Belongs to the type-B carboxylesterase/lipase family.</text>
</comment>
<dbReference type="OrthoDB" id="19653at2759"/>
<accession>A0A6J1W991</accession>
<evidence type="ECO:0000256" key="2">
    <source>
        <dbReference type="ARBA" id="ARBA00022487"/>
    </source>
</evidence>
<dbReference type="GeneID" id="113510279"/>
<evidence type="ECO:0000256" key="5">
    <source>
        <dbReference type="ARBA" id="ARBA00023180"/>
    </source>
</evidence>
<evidence type="ECO:0000256" key="3">
    <source>
        <dbReference type="ARBA" id="ARBA00022801"/>
    </source>
</evidence>
<keyword evidence="3 6" id="KW-0378">Hydrolase</keyword>
<reference evidence="9" key="1">
    <citation type="submission" date="2025-08" db="UniProtKB">
        <authorList>
            <consortium name="RefSeq"/>
        </authorList>
    </citation>
    <scope>IDENTIFICATION</scope>
    <source>
        <tissue evidence="9">Whole larvae</tissue>
    </source>
</reference>
<dbReference type="SUPFAM" id="SSF53474">
    <property type="entry name" value="alpha/beta-Hydrolases"/>
    <property type="match status" value="1"/>
</dbReference>
<sequence>MYVTMKFLFLISIFVIRHVRSNNLRLDPLVDSNAGLIRGLRASDGDYSMFLGVPFAKVNENNPFGISVPYEKFEGVYEAYDDSLMLCPQYGSSEGNVGNINCLYLNIYVPNSASTQNRVPVMAWIHGGSFATGSGRKIEFGPKYLLKQDIILVTINYRLGPYGFMCLDIPEVPGNQGLRDQLLALRWIRDNIGAFGGDISKITLFGESAGSISVDFHLLSDSENLFNRVIMESGTSLATRIMQTPDEPDKFAPIKIAEFLGFETDSVTDALNYLAQTDSNSVISAARALNMIFKPCVEQEFDNVEPFLTKHWISAKIPKARGLPILIGFNNKERLYEYVNEGPEYFEGFTLIRDKLKSMFTFDENELAELENIIHHFYMGDEKISINLIEEIAKFDTDFTYSQPIQRSIRKYMESSSGNIYYYMFSYSGGRNYNKISLNSTVEGALHADELGYLFDMPFLTEENPQDVLVLNRMTTMWANFAKYGDPTPETSDLLPVTWTPLTKDNYYYLSIDSELSLKSRPLNDRVAFWDLFYKMNNEAQKGFEEI</sequence>
<dbReference type="Proteomes" id="UP001652740">
    <property type="component" value="Unplaced"/>
</dbReference>